<dbReference type="GO" id="GO:0031261">
    <property type="term" value="C:DNA replication preinitiation complex"/>
    <property type="evidence" value="ECO:0007669"/>
    <property type="project" value="TreeGrafter"/>
</dbReference>
<dbReference type="GO" id="GO:0003682">
    <property type="term" value="F:chromatin binding"/>
    <property type="evidence" value="ECO:0007669"/>
    <property type="project" value="TreeGrafter"/>
</dbReference>
<dbReference type="GO" id="GO:0003688">
    <property type="term" value="F:DNA replication origin binding"/>
    <property type="evidence" value="ECO:0007669"/>
    <property type="project" value="TreeGrafter"/>
</dbReference>
<comment type="similarity">
    <text evidence="2">Belongs to the CDC45 family.</text>
</comment>
<dbReference type="GO" id="GO:0006270">
    <property type="term" value="P:DNA replication initiation"/>
    <property type="evidence" value="ECO:0007669"/>
    <property type="project" value="InterPro"/>
</dbReference>
<keyword evidence="4" id="KW-0539">Nucleus</keyword>
<feature type="compositionally biased region" description="Acidic residues" evidence="6">
    <location>
        <begin position="168"/>
        <end position="182"/>
    </location>
</feature>
<keyword evidence="5" id="KW-0131">Cell cycle</keyword>
<organism evidence="7 8">
    <name type="scientific">Streblomastix strix</name>
    <dbReference type="NCBI Taxonomy" id="222440"/>
    <lineage>
        <taxon>Eukaryota</taxon>
        <taxon>Metamonada</taxon>
        <taxon>Preaxostyla</taxon>
        <taxon>Oxymonadida</taxon>
        <taxon>Streblomastigidae</taxon>
        <taxon>Streblomastix</taxon>
    </lineage>
</organism>
<evidence type="ECO:0000256" key="2">
    <source>
        <dbReference type="ARBA" id="ARBA00010727"/>
    </source>
</evidence>
<dbReference type="GO" id="GO:1902977">
    <property type="term" value="P:mitotic DNA replication preinitiation complex assembly"/>
    <property type="evidence" value="ECO:0007669"/>
    <property type="project" value="TreeGrafter"/>
</dbReference>
<evidence type="ECO:0000256" key="6">
    <source>
        <dbReference type="SAM" id="MobiDB-lite"/>
    </source>
</evidence>
<dbReference type="OrthoDB" id="10258882at2759"/>
<dbReference type="PANTHER" id="PTHR10507">
    <property type="entry name" value="CDC45-RELATED PROTEIN"/>
    <property type="match status" value="1"/>
</dbReference>
<evidence type="ECO:0000256" key="5">
    <source>
        <dbReference type="ARBA" id="ARBA00023306"/>
    </source>
</evidence>
<feature type="non-terminal residue" evidence="7">
    <location>
        <position position="203"/>
    </location>
</feature>
<keyword evidence="3" id="KW-0235">DNA replication</keyword>
<name>A0A5J4T6C3_9EUKA</name>
<dbReference type="EMBL" id="SNRW01037586">
    <property type="protein sequence ID" value="KAA6353708.1"/>
    <property type="molecule type" value="Genomic_DNA"/>
</dbReference>
<gene>
    <name evidence="7" type="ORF">EZS28_050765</name>
</gene>
<dbReference type="GO" id="GO:0003697">
    <property type="term" value="F:single-stranded DNA binding"/>
    <property type="evidence" value="ECO:0007669"/>
    <property type="project" value="TreeGrafter"/>
</dbReference>
<dbReference type="Proteomes" id="UP000324800">
    <property type="component" value="Unassembled WGS sequence"/>
</dbReference>
<evidence type="ECO:0000256" key="1">
    <source>
        <dbReference type="ARBA" id="ARBA00004123"/>
    </source>
</evidence>
<accession>A0A5J4T6C3</accession>
<dbReference type="InterPro" id="IPR003874">
    <property type="entry name" value="CDC45"/>
</dbReference>
<dbReference type="GO" id="GO:0000727">
    <property type="term" value="P:double-strand break repair via break-induced replication"/>
    <property type="evidence" value="ECO:0007669"/>
    <property type="project" value="TreeGrafter"/>
</dbReference>
<sequence>MIIRRASLIVFLEDIVKGQEGDDRGRPILIICSTDIDSLAACTIICDYFIKNSRLFNLFPVSSAEALESFVQNEYDISEGMKYVLLINVGAGIDLKHTILNNNKQTLVIVLDSLRPYERHNADVRERQILLVDDISSTGERDYAYSKQRIFIKRKMERQQKRMQGILQDDEDEDEISIENDSRLDDDEYYHFTYYSSPTSLEV</sequence>
<evidence type="ECO:0000256" key="3">
    <source>
        <dbReference type="ARBA" id="ARBA00022705"/>
    </source>
</evidence>
<evidence type="ECO:0000256" key="4">
    <source>
        <dbReference type="ARBA" id="ARBA00023242"/>
    </source>
</evidence>
<proteinExistence type="inferred from homology"/>
<dbReference type="AlphaFoldDB" id="A0A5J4T6C3"/>
<dbReference type="PANTHER" id="PTHR10507:SF0">
    <property type="entry name" value="CELL DIVISION CONTROL PROTEIN 45 HOMOLOG"/>
    <property type="match status" value="1"/>
</dbReference>
<evidence type="ECO:0000313" key="7">
    <source>
        <dbReference type="EMBL" id="KAA6353708.1"/>
    </source>
</evidence>
<comment type="caution">
    <text evidence="7">The sequence shown here is derived from an EMBL/GenBank/DDBJ whole genome shotgun (WGS) entry which is preliminary data.</text>
</comment>
<evidence type="ECO:0000313" key="8">
    <source>
        <dbReference type="Proteomes" id="UP000324800"/>
    </source>
</evidence>
<reference evidence="7 8" key="1">
    <citation type="submission" date="2019-03" db="EMBL/GenBank/DDBJ databases">
        <title>Single cell metagenomics reveals metabolic interactions within the superorganism composed of flagellate Streblomastix strix and complex community of Bacteroidetes bacteria on its surface.</title>
        <authorList>
            <person name="Treitli S.C."/>
            <person name="Kolisko M."/>
            <person name="Husnik F."/>
            <person name="Keeling P."/>
            <person name="Hampl V."/>
        </authorList>
    </citation>
    <scope>NUCLEOTIDE SEQUENCE [LARGE SCALE GENOMIC DNA]</scope>
    <source>
        <strain evidence="7">ST1C</strain>
    </source>
</reference>
<dbReference type="Pfam" id="PF02724">
    <property type="entry name" value="CDC45"/>
    <property type="match status" value="1"/>
</dbReference>
<comment type="subcellular location">
    <subcellularLocation>
        <location evidence="1">Nucleus</location>
    </subcellularLocation>
</comment>
<feature type="region of interest" description="Disordered" evidence="6">
    <location>
        <begin position="163"/>
        <end position="182"/>
    </location>
</feature>
<protein>
    <submittedName>
        <fullName evidence="7">Uncharacterized protein</fullName>
    </submittedName>
</protein>